<dbReference type="EMBL" id="JACOGF010000008">
    <property type="protein sequence ID" value="MBC3919184.1"/>
    <property type="molecule type" value="Genomic_DNA"/>
</dbReference>
<dbReference type="RefSeq" id="WP_186948446.1">
    <property type="nucleotide sequence ID" value="NZ_JACOGF010000008.1"/>
</dbReference>
<evidence type="ECO:0000313" key="3">
    <source>
        <dbReference type="Proteomes" id="UP000650424"/>
    </source>
</evidence>
<comment type="caution">
    <text evidence="2">The sequence shown here is derived from an EMBL/GenBank/DDBJ whole genome shotgun (WGS) entry which is preliminary data.</text>
</comment>
<feature type="chain" id="PRO_5047012757" description="Repeat domain-containing protein" evidence="1">
    <location>
        <begin position="21"/>
        <end position="274"/>
    </location>
</feature>
<reference evidence="2 3" key="1">
    <citation type="submission" date="2020-08" db="EMBL/GenBank/DDBJ databases">
        <title>Novel species isolated from subtropical streams in China.</title>
        <authorList>
            <person name="Lu H."/>
        </authorList>
    </citation>
    <scope>NUCLEOTIDE SEQUENCE [LARGE SCALE GENOMIC DNA]</scope>
    <source>
        <strain evidence="2 3">CY18W</strain>
    </source>
</reference>
<evidence type="ECO:0000313" key="2">
    <source>
        <dbReference type="EMBL" id="MBC3919184.1"/>
    </source>
</evidence>
<keyword evidence="1" id="KW-0732">Signal</keyword>
<name>A0ABR6ZU80_9BURK</name>
<evidence type="ECO:0000256" key="1">
    <source>
        <dbReference type="SAM" id="SignalP"/>
    </source>
</evidence>
<protein>
    <recommendedName>
        <fullName evidence="4">Repeat domain-containing protein</fullName>
    </recommendedName>
</protein>
<gene>
    <name evidence="2" type="ORF">H8L32_16955</name>
</gene>
<keyword evidence="3" id="KW-1185">Reference proteome</keyword>
<feature type="signal peptide" evidence="1">
    <location>
        <begin position="1"/>
        <end position="20"/>
    </location>
</feature>
<proteinExistence type="predicted"/>
<evidence type="ECO:0008006" key="4">
    <source>
        <dbReference type="Google" id="ProtNLM"/>
    </source>
</evidence>
<accession>A0ABR6ZU80</accession>
<organism evidence="2 3">
    <name type="scientific">Undibacterium hunanense</name>
    <dbReference type="NCBI Taxonomy" id="2762292"/>
    <lineage>
        <taxon>Bacteria</taxon>
        <taxon>Pseudomonadati</taxon>
        <taxon>Pseudomonadota</taxon>
        <taxon>Betaproteobacteria</taxon>
        <taxon>Burkholderiales</taxon>
        <taxon>Oxalobacteraceae</taxon>
        <taxon>Undibacterium</taxon>
    </lineage>
</organism>
<dbReference type="Proteomes" id="UP000650424">
    <property type="component" value="Unassembled WGS sequence"/>
</dbReference>
<sequence length="274" mass="29377">MKKFVLLAASLAAVCCLAVAQSNINKSTGAVVMLPAQASPYATEGEREQLHLPGPEYRSGDGWWALSCKISCQLQPARLAVSARPHPQYDGDPVPGQVLRFAPASTDLPLMYFKPFRAPATALRLQAGPVPTYHPGALSRLKPAKNTKGTMEAEISLPDGQTARLVPTLLLPPKNSKTEEPGQSMLVLDLVMGSKRQSLDQFSFGIDGNTPVKASEFVRWAGDLDGDGRLDLLVQYDYAGGTVLVLYLSSMAGPDQLVGEAGRFTYYPIDVAGC</sequence>